<dbReference type="GO" id="GO:0033499">
    <property type="term" value="P:galactose catabolic process via UDP-galactose, Leloir pathway"/>
    <property type="evidence" value="ECO:0007669"/>
    <property type="project" value="TreeGrafter"/>
</dbReference>
<dbReference type="GO" id="GO:0006006">
    <property type="term" value="P:glucose metabolic process"/>
    <property type="evidence" value="ECO:0007669"/>
    <property type="project" value="TreeGrafter"/>
</dbReference>
<name>A0A4Q9KKG8_PROTD</name>
<dbReference type="NCBIfam" id="NF011719">
    <property type="entry name" value="PRK15172.1"/>
    <property type="match status" value="1"/>
</dbReference>
<dbReference type="Pfam" id="PF01263">
    <property type="entry name" value="Aldose_epim"/>
    <property type="match status" value="1"/>
</dbReference>
<dbReference type="InterPro" id="IPR008183">
    <property type="entry name" value="Aldose_1/G6P_1-epimerase"/>
</dbReference>
<organism evidence="1 2">
    <name type="scientific">Propioniciclava tarda</name>
    <dbReference type="NCBI Taxonomy" id="433330"/>
    <lineage>
        <taxon>Bacteria</taxon>
        <taxon>Bacillati</taxon>
        <taxon>Actinomycetota</taxon>
        <taxon>Actinomycetes</taxon>
        <taxon>Propionibacteriales</taxon>
        <taxon>Propionibacteriaceae</taxon>
        <taxon>Propioniciclava</taxon>
    </lineage>
</organism>
<dbReference type="OrthoDB" id="4739604at2"/>
<keyword evidence="2" id="KW-1185">Reference proteome</keyword>
<dbReference type="CDD" id="cd09022">
    <property type="entry name" value="Aldose_epim_Ec_YihR"/>
    <property type="match status" value="1"/>
</dbReference>
<dbReference type="Gene3D" id="2.70.98.10">
    <property type="match status" value="1"/>
</dbReference>
<dbReference type="GO" id="GO:0004034">
    <property type="term" value="F:aldose 1-epimerase activity"/>
    <property type="evidence" value="ECO:0007669"/>
    <property type="project" value="TreeGrafter"/>
</dbReference>
<evidence type="ECO:0000313" key="2">
    <source>
        <dbReference type="Proteomes" id="UP000291933"/>
    </source>
</evidence>
<dbReference type="InterPro" id="IPR037480">
    <property type="entry name" value="YihR-like"/>
</dbReference>
<evidence type="ECO:0000313" key="1">
    <source>
        <dbReference type="EMBL" id="TBT94976.1"/>
    </source>
</evidence>
<dbReference type="InterPro" id="IPR011013">
    <property type="entry name" value="Gal_mutarotase_sf_dom"/>
</dbReference>
<reference evidence="1 2" key="1">
    <citation type="submission" date="2019-01" db="EMBL/GenBank/DDBJ databases">
        <title>Lactibacter flavus gen. nov., sp. nov., a novel bacterium of the family Propionibacteriaceae isolated from raw milk and dairy products.</title>
        <authorList>
            <person name="Huptas C."/>
            <person name="Wenning M."/>
            <person name="Breitenwieser F."/>
            <person name="Doll E."/>
            <person name="Von Neubeck M."/>
            <person name="Busse H.-J."/>
            <person name="Scherer S."/>
        </authorList>
    </citation>
    <scope>NUCLEOTIDE SEQUENCE [LARGE SCALE GENOMIC DNA]</scope>
    <source>
        <strain evidence="1 2">DSM 22130</strain>
    </source>
</reference>
<comment type="caution">
    <text evidence="1">The sequence shown here is derived from an EMBL/GenBank/DDBJ whole genome shotgun (WGS) entry which is preliminary data.</text>
</comment>
<accession>A0A4Q9KKG8</accession>
<gene>
    <name evidence="1" type="ORF">ET996_08175</name>
</gene>
<dbReference type="InterPro" id="IPR014718">
    <property type="entry name" value="GH-type_carb-bd"/>
</dbReference>
<dbReference type="RefSeq" id="WP_131172065.1">
    <property type="nucleotide sequence ID" value="NZ_FXTL01000007.1"/>
</dbReference>
<proteinExistence type="predicted"/>
<dbReference type="GO" id="GO:0030246">
    <property type="term" value="F:carbohydrate binding"/>
    <property type="evidence" value="ECO:0007669"/>
    <property type="project" value="InterPro"/>
</dbReference>
<dbReference type="PANTHER" id="PTHR10091">
    <property type="entry name" value="ALDOSE-1-EPIMERASE"/>
    <property type="match status" value="1"/>
</dbReference>
<dbReference type="PANTHER" id="PTHR10091:SF0">
    <property type="entry name" value="GALACTOSE MUTAROTASE"/>
    <property type="match status" value="1"/>
</dbReference>
<dbReference type="EMBL" id="SDMR01000008">
    <property type="protein sequence ID" value="TBT94976.1"/>
    <property type="molecule type" value="Genomic_DNA"/>
</dbReference>
<sequence>MSLNGSIVTLSAGEYRATLAASGASLASLTYAGRDLVLPFDAASDLGLGYLGRTLAPWPNRISDASYSFDGETYSVPCNEPTTGAALHGLASWVNWTVAGRSDDSVTFALDLPGSPGYPFPLELRAVYRLDADLGLVAHLGATNIGAVDAPVGLSTHPYLTCGVPVDECSFELRADEVLLTDERMRPAGLASVGEAGFDFGRPTSLSGRRVDHAFTGLPEGQSAGGNLCLAWEAVLAHPDLGAVALASDAPWVQAFTGDVPGLDRGGVAVEPMTCPPDAFNSHPDDVRLAPGDVRVLTYSIRAL</sequence>
<dbReference type="Proteomes" id="UP000291933">
    <property type="component" value="Unassembled WGS sequence"/>
</dbReference>
<dbReference type="SUPFAM" id="SSF74650">
    <property type="entry name" value="Galactose mutarotase-like"/>
    <property type="match status" value="1"/>
</dbReference>
<dbReference type="AlphaFoldDB" id="A0A4Q9KKG8"/>
<protein>
    <submittedName>
        <fullName evidence="1">Aldose-1-epimerase</fullName>
    </submittedName>
</protein>